<dbReference type="PANTHER" id="PTHR47843:SF2">
    <property type="entry name" value="BTB DOMAIN-CONTAINING PROTEIN"/>
    <property type="match status" value="1"/>
</dbReference>
<dbReference type="CDD" id="cd18186">
    <property type="entry name" value="BTB_POZ_ZBTB_KLHL-like"/>
    <property type="match status" value="1"/>
</dbReference>
<dbReference type="PANTHER" id="PTHR47843">
    <property type="entry name" value="BTB DOMAIN-CONTAINING PROTEIN-RELATED"/>
    <property type="match status" value="1"/>
</dbReference>
<dbReference type="EMBL" id="DS231617">
    <property type="protein sequence ID" value="EDU46664.1"/>
    <property type="molecule type" value="Genomic_DNA"/>
</dbReference>
<dbReference type="InParanoid" id="B2W328"/>
<dbReference type="Gene3D" id="3.30.710.10">
    <property type="entry name" value="Potassium Channel Kv1.1, Chain A"/>
    <property type="match status" value="1"/>
</dbReference>
<dbReference type="Pfam" id="PF00651">
    <property type="entry name" value="BTB"/>
    <property type="match status" value="1"/>
</dbReference>
<dbReference type="OMA" id="FRAWEDI"/>
<dbReference type="InterPro" id="IPR011333">
    <property type="entry name" value="SKP1/BTB/POZ_sf"/>
</dbReference>
<dbReference type="InterPro" id="IPR000210">
    <property type="entry name" value="BTB/POZ_dom"/>
</dbReference>
<sequence>MYYLAWTMLAIRARDRTSNSLKPRGVLETIHSASDVQCGRPQFALDSAAASSGTIIVKVGRNGKEYTLHTELLKQHSGYFRGALSHDWKETVDGIIPLTDVETDLFDMFVDWIYQGTISTPFDKTGPLIKVKMRHQCYFLADRLLAVGMKDALMDDIFRLYEQTGYGFCPSGSEITDVFAKLTEMDPLVKLYVDIWHTTGGPEQGETPIINDMKNLPKEFLVLLAKIFTVGEGRKVGQ</sequence>
<dbReference type="eggNOG" id="ENOG502T17B">
    <property type="taxonomic scope" value="Eukaryota"/>
</dbReference>
<proteinExistence type="predicted"/>
<evidence type="ECO:0000313" key="3">
    <source>
        <dbReference type="Proteomes" id="UP000001471"/>
    </source>
</evidence>
<dbReference type="HOGENOM" id="CLU_1166349_0_0_1"/>
<organism evidence="2 3">
    <name type="scientific">Pyrenophora tritici-repentis (strain Pt-1C-BFP)</name>
    <name type="common">Wheat tan spot fungus</name>
    <name type="synonym">Drechslera tritici-repentis</name>
    <dbReference type="NCBI Taxonomy" id="426418"/>
    <lineage>
        <taxon>Eukaryota</taxon>
        <taxon>Fungi</taxon>
        <taxon>Dikarya</taxon>
        <taxon>Ascomycota</taxon>
        <taxon>Pezizomycotina</taxon>
        <taxon>Dothideomycetes</taxon>
        <taxon>Pleosporomycetidae</taxon>
        <taxon>Pleosporales</taxon>
        <taxon>Pleosporineae</taxon>
        <taxon>Pleosporaceae</taxon>
        <taxon>Pyrenophora</taxon>
    </lineage>
</organism>
<evidence type="ECO:0000259" key="1">
    <source>
        <dbReference type="PROSITE" id="PS50097"/>
    </source>
</evidence>
<reference evidence="3" key="1">
    <citation type="journal article" date="2013" name="G3 (Bethesda)">
        <title>Comparative genomics of a plant-pathogenic fungus, Pyrenophora tritici-repentis, reveals transduplication and the impact of repeat elements on pathogenicity and population divergence.</title>
        <authorList>
            <person name="Manning V.A."/>
            <person name="Pandelova I."/>
            <person name="Dhillon B."/>
            <person name="Wilhelm L.J."/>
            <person name="Goodwin S.B."/>
            <person name="Berlin A.M."/>
            <person name="Figueroa M."/>
            <person name="Freitag M."/>
            <person name="Hane J.K."/>
            <person name="Henrissat B."/>
            <person name="Holman W.H."/>
            <person name="Kodira C.D."/>
            <person name="Martin J."/>
            <person name="Oliver R.P."/>
            <person name="Robbertse B."/>
            <person name="Schackwitz W."/>
            <person name="Schwartz D.C."/>
            <person name="Spatafora J.W."/>
            <person name="Turgeon B.G."/>
            <person name="Yandava C."/>
            <person name="Young S."/>
            <person name="Zhou S."/>
            <person name="Zeng Q."/>
            <person name="Grigoriev I.V."/>
            <person name="Ma L.-J."/>
            <person name="Ciuffetti L.M."/>
        </authorList>
    </citation>
    <scope>NUCLEOTIDE SEQUENCE [LARGE SCALE GENOMIC DNA]</scope>
    <source>
        <strain evidence="3">Pt-1C-BFP</strain>
    </source>
</reference>
<name>B2W328_PYRTR</name>
<dbReference type="Proteomes" id="UP000001471">
    <property type="component" value="Unassembled WGS sequence"/>
</dbReference>
<evidence type="ECO:0000313" key="2">
    <source>
        <dbReference type="EMBL" id="EDU46664.1"/>
    </source>
</evidence>
<accession>B2W328</accession>
<dbReference type="SUPFAM" id="SSF54695">
    <property type="entry name" value="POZ domain"/>
    <property type="match status" value="1"/>
</dbReference>
<feature type="domain" description="BTB" evidence="1">
    <location>
        <begin position="53"/>
        <end position="122"/>
    </location>
</feature>
<dbReference type="OrthoDB" id="194443at2759"/>
<protein>
    <recommendedName>
        <fullName evidence="1">BTB domain-containing protein</fullName>
    </recommendedName>
</protein>
<dbReference type="PROSITE" id="PS50097">
    <property type="entry name" value="BTB"/>
    <property type="match status" value="1"/>
</dbReference>
<dbReference type="AlphaFoldDB" id="B2W328"/>
<dbReference type="STRING" id="426418.B2W328"/>
<gene>
    <name evidence="2" type="ORF">PTRG_03826</name>
</gene>